<dbReference type="AlphaFoldDB" id="A0A9D4G109"/>
<accession>A0A9D4G109</accession>
<evidence type="ECO:0000313" key="1">
    <source>
        <dbReference type="EMBL" id="KAH3808660.1"/>
    </source>
</evidence>
<comment type="caution">
    <text evidence="1">The sequence shown here is derived from an EMBL/GenBank/DDBJ whole genome shotgun (WGS) entry which is preliminary data.</text>
</comment>
<reference evidence="1" key="1">
    <citation type="journal article" date="2019" name="bioRxiv">
        <title>The Genome of the Zebra Mussel, Dreissena polymorpha: A Resource for Invasive Species Research.</title>
        <authorList>
            <person name="McCartney M.A."/>
            <person name="Auch B."/>
            <person name="Kono T."/>
            <person name="Mallez S."/>
            <person name="Zhang Y."/>
            <person name="Obille A."/>
            <person name="Becker A."/>
            <person name="Abrahante J.E."/>
            <person name="Garbe J."/>
            <person name="Badalamenti J.P."/>
            <person name="Herman A."/>
            <person name="Mangelson H."/>
            <person name="Liachko I."/>
            <person name="Sullivan S."/>
            <person name="Sone E.D."/>
            <person name="Koren S."/>
            <person name="Silverstein K.A.T."/>
            <person name="Beckman K.B."/>
            <person name="Gohl D.M."/>
        </authorList>
    </citation>
    <scope>NUCLEOTIDE SEQUENCE</scope>
    <source>
        <strain evidence="1">Duluth1</strain>
        <tissue evidence="1">Whole animal</tissue>
    </source>
</reference>
<name>A0A9D4G109_DREPO</name>
<reference evidence="1" key="2">
    <citation type="submission" date="2020-11" db="EMBL/GenBank/DDBJ databases">
        <authorList>
            <person name="McCartney M.A."/>
            <person name="Auch B."/>
            <person name="Kono T."/>
            <person name="Mallez S."/>
            <person name="Becker A."/>
            <person name="Gohl D.M."/>
            <person name="Silverstein K.A.T."/>
            <person name="Koren S."/>
            <person name="Bechman K.B."/>
            <person name="Herman A."/>
            <person name="Abrahante J.E."/>
            <person name="Garbe J."/>
        </authorList>
    </citation>
    <scope>NUCLEOTIDE SEQUENCE</scope>
    <source>
        <strain evidence="1">Duluth1</strain>
        <tissue evidence="1">Whole animal</tissue>
    </source>
</reference>
<proteinExistence type="predicted"/>
<dbReference type="Proteomes" id="UP000828390">
    <property type="component" value="Unassembled WGS sequence"/>
</dbReference>
<protein>
    <submittedName>
        <fullName evidence="1">Uncharacterized protein</fullName>
    </submittedName>
</protein>
<gene>
    <name evidence="1" type="ORF">DPMN_137017</name>
</gene>
<organism evidence="1 2">
    <name type="scientific">Dreissena polymorpha</name>
    <name type="common">Zebra mussel</name>
    <name type="synonym">Mytilus polymorpha</name>
    <dbReference type="NCBI Taxonomy" id="45954"/>
    <lineage>
        <taxon>Eukaryota</taxon>
        <taxon>Metazoa</taxon>
        <taxon>Spiralia</taxon>
        <taxon>Lophotrochozoa</taxon>
        <taxon>Mollusca</taxon>
        <taxon>Bivalvia</taxon>
        <taxon>Autobranchia</taxon>
        <taxon>Heteroconchia</taxon>
        <taxon>Euheterodonta</taxon>
        <taxon>Imparidentia</taxon>
        <taxon>Neoheterodontei</taxon>
        <taxon>Myida</taxon>
        <taxon>Dreissenoidea</taxon>
        <taxon>Dreissenidae</taxon>
        <taxon>Dreissena</taxon>
    </lineage>
</organism>
<keyword evidence="2" id="KW-1185">Reference proteome</keyword>
<dbReference type="EMBL" id="JAIWYP010000006">
    <property type="protein sequence ID" value="KAH3808660.1"/>
    <property type="molecule type" value="Genomic_DNA"/>
</dbReference>
<evidence type="ECO:0000313" key="2">
    <source>
        <dbReference type="Proteomes" id="UP000828390"/>
    </source>
</evidence>
<sequence>MYEPLESSRLIMVTVITWNTRPKSTINHASALSLVWVQCRRKLLAFPSTARFARRRS</sequence>